<dbReference type="GO" id="GO:0003677">
    <property type="term" value="F:DNA binding"/>
    <property type="evidence" value="ECO:0007669"/>
    <property type="project" value="UniProtKB-KW"/>
</dbReference>
<dbReference type="Pfam" id="PF00126">
    <property type="entry name" value="HTH_1"/>
    <property type="match status" value="1"/>
</dbReference>
<dbReference type="PANTHER" id="PTHR30346:SF0">
    <property type="entry name" value="HCA OPERON TRANSCRIPTIONAL ACTIVATOR HCAR"/>
    <property type="match status" value="1"/>
</dbReference>
<evidence type="ECO:0000313" key="7">
    <source>
        <dbReference type="Proteomes" id="UP000198881"/>
    </source>
</evidence>
<sequence>MDIHQAQAFLVVAEELHFGRAAARLNMAQPPLSRLIKQLERSLGAELFERSTRHVSITAAGRALLEPAQRLLDASQEARDAVQDAVAGRIGRVRLGFAGASINRKVGELARQVRARRPGVVLELHSSQFSHLGLERVLDGSLDLVIGRWDYLPAEIASRVIAREQVMVALPAQHRLAQRSTVSMKDLAEEQWIALPGDSGSALSNRLRSLAMQAGFVPRVTQTTPDSWTQVVLVGAQMGCALTMDSVRDNVTSDGVVFLPIQGADQPLEVRMIWRAGEENPALRDVVGIVSGLFAPLEGAAAAPEATSSGRMPS</sequence>
<dbReference type="PRINTS" id="PR00039">
    <property type="entry name" value="HTHLYSR"/>
</dbReference>
<evidence type="ECO:0000256" key="4">
    <source>
        <dbReference type="ARBA" id="ARBA00023163"/>
    </source>
</evidence>
<gene>
    <name evidence="6" type="ORF">SAMN04487966_11138</name>
</gene>
<dbReference type="EMBL" id="FPCG01000011">
    <property type="protein sequence ID" value="SFV24448.1"/>
    <property type="molecule type" value="Genomic_DNA"/>
</dbReference>
<feature type="domain" description="HTH lysR-type" evidence="5">
    <location>
        <begin position="1"/>
        <end position="58"/>
    </location>
</feature>
<accession>A0A1I7MR98</accession>
<reference evidence="6 7" key="1">
    <citation type="submission" date="2016-10" db="EMBL/GenBank/DDBJ databases">
        <authorList>
            <person name="de Groot N.N."/>
        </authorList>
    </citation>
    <scope>NUCLEOTIDE SEQUENCE [LARGE SCALE GENOMIC DNA]</scope>
    <source>
        <strain evidence="6 7">CGMCC 1.7054</strain>
    </source>
</reference>
<dbReference type="SUPFAM" id="SSF53850">
    <property type="entry name" value="Periplasmic binding protein-like II"/>
    <property type="match status" value="1"/>
</dbReference>
<name>A0A1I7MR98_9MICC</name>
<keyword evidence="2" id="KW-0805">Transcription regulation</keyword>
<dbReference type="GO" id="GO:0003700">
    <property type="term" value="F:DNA-binding transcription factor activity"/>
    <property type="evidence" value="ECO:0007669"/>
    <property type="project" value="InterPro"/>
</dbReference>
<keyword evidence="3 6" id="KW-0238">DNA-binding</keyword>
<dbReference type="InterPro" id="IPR036388">
    <property type="entry name" value="WH-like_DNA-bd_sf"/>
</dbReference>
<proteinExistence type="inferred from homology"/>
<dbReference type="InterPro" id="IPR005119">
    <property type="entry name" value="LysR_subst-bd"/>
</dbReference>
<dbReference type="FunFam" id="1.10.10.10:FF:000001">
    <property type="entry name" value="LysR family transcriptional regulator"/>
    <property type="match status" value="1"/>
</dbReference>
<comment type="similarity">
    <text evidence="1">Belongs to the LysR transcriptional regulatory family.</text>
</comment>
<dbReference type="OrthoDB" id="3636008at2"/>
<dbReference type="InterPro" id="IPR000847">
    <property type="entry name" value="LysR_HTH_N"/>
</dbReference>
<evidence type="ECO:0000313" key="6">
    <source>
        <dbReference type="EMBL" id="SFV24448.1"/>
    </source>
</evidence>
<keyword evidence="7" id="KW-1185">Reference proteome</keyword>
<dbReference type="GO" id="GO:0032993">
    <property type="term" value="C:protein-DNA complex"/>
    <property type="evidence" value="ECO:0007669"/>
    <property type="project" value="TreeGrafter"/>
</dbReference>
<dbReference type="PROSITE" id="PS50931">
    <property type="entry name" value="HTH_LYSR"/>
    <property type="match status" value="1"/>
</dbReference>
<keyword evidence="4" id="KW-0804">Transcription</keyword>
<dbReference type="RefSeq" id="WP_091698970.1">
    <property type="nucleotide sequence ID" value="NZ_FPCG01000011.1"/>
</dbReference>
<evidence type="ECO:0000259" key="5">
    <source>
        <dbReference type="PROSITE" id="PS50931"/>
    </source>
</evidence>
<evidence type="ECO:0000256" key="3">
    <source>
        <dbReference type="ARBA" id="ARBA00023125"/>
    </source>
</evidence>
<dbReference type="Proteomes" id="UP000198881">
    <property type="component" value="Unassembled WGS sequence"/>
</dbReference>
<dbReference type="Gene3D" id="3.40.190.10">
    <property type="entry name" value="Periplasmic binding protein-like II"/>
    <property type="match status" value="2"/>
</dbReference>
<dbReference type="SUPFAM" id="SSF46785">
    <property type="entry name" value="Winged helix' DNA-binding domain"/>
    <property type="match status" value="1"/>
</dbReference>
<dbReference type="Pfam" id="PF03466">
    <property type="entry name" value="LysR_substrate"/>
    <property type="match status" value="1"/>
</dbReference>
<dbReference type="CDD" id="cd08414">
    <property type="entry name" value="PBP2_LTTR_aromatics_like"/>
    <property type="match status" value="1"/>
</dbReference>
<dbReference type="Gene3D" id="1.10.10.10">
    <property type="entry name" value="Winged helix-like DNA-binding domain superfamily/Winged helix DNA-binding domain"/>
    <property type="match status" value="1"/>
</dbReference>
<protein>
    <submittedName>
        <fullName evidence="6">DNA-binding transcriptional regulator, LysR family</fullName>
    </submittedName>
</protein>
<dbReference type="AlphaFoldDB" id="A0A1I7MR98"/>
<organism evidence="6 7">
    <name type="scientific">Micrococcus terreus</name>
    <dbReference type="NCBI Taxonomy" id="574650"/>
    <lineage>
        <taxon>Bacteria</taxon>
        <taxon>Bacillati</taxon>
        <taxon>Actinomycetota</taxon>
        <taxon>Actinomycetes</taxon>
        <taxon>Micrococcales</taxon>
        <taxon>Micrococcaceae</taxon>
        <taxon>Micrococcus</taxon>
    </lineage>
</organism>
<dbReference type="PANTHER" id="PTHR30346">
    <property type="entry name" value="TRANSCRIPTIONAL DUAL REGULATOR HCAR-RELATED"/>
    <property type="match status" value="1"/>
</dbReference>
<dbReference type="STRING" id="574650.SAMN04487966_11138"/>
<evidence type="ECO:0000256" key="1">
    <source>
        <dbReference type="ARBA" id="ARBA00009437"/>
    </source>
</evidence>
<dbReference type="InterPro" id="IPR036390">
    <property type="entry name" value="WH_DNA-bd_sf"/>
</dbReference>
<evidence type="ECO:0000256" key="2">
    <source>
        <dbReference type="ARBA" id="ARBA00023015"/>
    </source>
</evidence>